<dbReference type="PANTHER" id="PTHR32444">
    <property type="entry name" value="BULB-TYPE LECTIN DOMAIN-CONTAINING PROTEIN"/>
    <property type="match status" value="1"/>
</dbReference>
<dbReference type="GO" id="GO:0048544">
    <property type="term" value="P:recognition of pollen"/>
    <property type="evidence" value="ECO:0007669"/>
    <property type="project" value="InterPro"/>
</dbReference>
<evidence type="ECO:0000256" key="4">
    <source>
        <dbReference type="SAM" id="Phobius"/>
    </source>
</evidence>
<reference evidence="6 7" key="1">
    <citation type="journal article" date="2021" name="Nat. Commun.">
        <title>Incipient diploidization of the medicinal plant Perilla within 10,000 years.</title>
        <authorList>
            <person name="Zhang Y."/>
            <person name="Shen Q."/>
            <person name="Leng L."/>
            <person name="Zhang D."/>
            <person name="Chen S."/>
            <person name="Shi Y."/>
            <person name="Ning Z."/>
            <person name="Chen S."/>
        </authorList>
    </citation>
    <scope>NUCLEOTIDE SEQUENCE [LARGE SCALE GENOMIC DNA]</scope>
    <source>
        <strain evidence="7">cv. PC099</strain>
    </source>
</reference>
<dbReference type="PROSITE" id="PS50927">
    <property type="entry name" value="BULB_LECTIN"/>
    <property type="match status" value="1"/>
</dbReference>
<feature type="domain" description="Bulb-type lectin" evidence="5">
    <location>
        <begin position="27"/>
        <end position="147"/>
    </location>
</feature>
<gene>
    <name evidence="6" type="ORF">C2S53_009944</name>
</gene>
<dbReference type="CDD" id="cd00028">
    <property type="entry name" value="B_lectin"/>
    <property type="match status" value="1"/>
</dbReference>
<keyword evidence="4" id="KW-0812">Transmembrane</keyword>
<keyword evidence="7" id="KW-1185">Reference proteome</keyword>
<keyword evidence="3" id="KW-0325">Glycoprotein</keyword>
<keyword evidence="1" id="KW-0732">Signal</keyword>
<evidence type="ECO:0000256" key="3">
    <source>
        <dbReference type="ARBA" id="ARBA00023180"/>
    </source>
</evidence>
<evidence type="ECO:0000256" key="2">
    <source>
        <dbReference type="ARBA" id="ARBA00023157"/>
    </source>
</evidence>
<dbReference type="Pfam" id="PF00954">
    <property type="entry name" value="S_locus_glycop"/>
    <property type="match status" value="1"/>
</dbReference>
<feature type="transmembrane region" description="Helical" evidence="4">
    <location>
        <begin position="12"/>
        <end position="30"/>
    </location>
</feature>
<dbReference type="SMART" id="SM00108">
    <property type="entry name" value="B_lectin"/>
    <property type="match status" value="1"/>
</dbReference>
<dbReference type="AlphaFoldDB" id="A0AAD4J6R9"/>
<dbReference type="Proteomes" id="UP001190926">
    <property type="component" value="Unassembled WGS sequence"/>
</dbReference>
<dbReference type="Gene3D" id="2.90.10.10">
    <property type="entry name" value="Bulb-type lectin domain"/>
    <property type="match status" value="1"/>
</dbReference>
<evidence type="ECO:0000259" key="5">
    <source>
        <dbReference type="PROSITE" id="PS50927"/>
    </source>
</evidence>
<keyword evidence="2" id="KW-1015">Disulfide bond</keyword>
<organism evidence="6 7">
    <name type="scientific">Perilla frutescens var. hirtella</name>
    <name type="common">Perilla citriodora</name>
    <name type="synonym">Perilla setoyensis</name>
    <dbReference type="NCBI Taxonomy" id="608512"/>
    <lineage>
        <taxon>Eukaryota</taxon>
        <taxon>Viridiplantae</taxon>
        <taxon>Streptophyta</taxon>
        <taxon>Embryophyta</taxon>
        <taxon>Tracheophyta</taxon>
        <taxon>Spermatophyta</taxon>
        <taxon>Magnoliopsida</taxon>
        <taxon>eudicotyledons</taxon>
        <taxon>Gunneridae</taxon>
        <taxon>Pentapetalae</taxon>
        <taxon>asterids</taxon>
        <taxon>lamiids</taxon>
        <taxon>Lamiales</taxon>
        <taxon>Lamiaceae</taxon>
        <taxon>Nepetoideae</taxon>
        <taxon>Elsholtzieae</taxon>
        <taxon>Perilla</taxon>
    </lineage>
</organism>
<dbReference type="InterPro" id="IPR001480">
    <property type="entry name" value="Bulb-type_lectin_dom"/>
</dbReference>
<protein>
    <recommendedName>
        <fullName evidence="5">Bulb-type lectin domain-containing protein</fullName>
    </recommendedName>
</protein>
<accession>A0AAD4J6R9</accession>
<dbReference type="PANTHER" id="PTHR32444:SF198">
    <property type="entry name" value="BULB-TYPE LECTIN DOMAIN-CONTAINING PROTEIN"/>
    <property type="match status" value="1"/>
</dbReference>
<proteinExistence type="predicted"/>
<sequence>MAFSHHKKLLQLYFLIFWFLFIFGTTIDTIRVNESVSDAEALISNGNRFKLSFFSPPNSRRRYVGIMYNLPVMTIVWIANRNEALNDSMGKFEISSDSNLVILDGRKKIVWSIKLSGSIANASAVLLNTGNLVMKDKSNNMYCESFNHASDSWLEHMKISTDLNGNEKNVLTSWTSPDDPTPGSFSMSIEPLDFPQAFIWMDGYPYVRSGPWNGQLFTGMPHMLTDYNIGANVVRDSPGTTYLIYSLSNSSLFLYCILTSLGNFEKEWSDKTKGWDVTWSLILSDCDTYGKCGPFGSCNAHQNPICSCFHGFMPKNRAE</sequence>
<keyword evidence="4" id="KW-1133">Transmembrane helix</keyword>
<evidence type="ECO:0000256" key="1">
    <source>
        <dbReference type="ARBA" id="ARBA00022729"/>
    </source>
</evidence>
<evidence type="ECO:0000313" key="7">
    <source>
        <dbReference type="Proteomes" id="UP001190926"/>
    </source>
</evidence>
<evidence type="ECO:0000313" key="6">
    <source>
        <dbReference type="EMBL" id="KAH6828241.1"/>
    </source>
</evidence>
<dbReference type="Pfam" id="PF01453">
    <property type="entry name" value="B_lectin"/>
    <property type="match status" value="1"/>
</dbReference>
<keyword evidence="4" id="KW-0472">Membrane</keyword>
<comment type="caution">
    <text evidence="6">The sequence shown here is derived from an EMBL/GenBank/DDBJ whole genome shotgun (WGS) entry which is preliminary data.</text>
</comment>
<dbReference type="SUPFAM" id="SSF51110">
    <property type="entry name" value="alpha-D-mannose-specific plant lectins"/>
    <property type="match status" value="1"/>
</dbReference>
<name>A0AAD4J6R9_PERFH</name>
<dbReference type="InterPro" id="IPR000858">
    <property type="entry name" value="S_locus_glycoprot_dom"/>
</dbReference>
<dbReference type="EMBL" id="SDAM02000129">
    <property type="protein sequence ID" value="KAH6828241.1"/>
    <property type="molecule type" value="Genomic_DNA"/>
</dbReference>
<dbReference type="InterPro" id="IPR036426">
    <property type="entry name" value="Bulb-type_lectin_dom_sf"/>
</dbReference>